<dbReference type="EMBL" id="LT670817">
    <property type="protein sequence ID" value="SHG30488.1"/>
    <property type="molecule type" value="Genomic_DNA"/>
</dbReference>
<accession>A0A1M5IQ89</accession>
<organism evidence="2 3">
    <name type="scientific">Bradyrhizobium erythrophlei</name>
    <dbReference type="NCBI Taxonomy" id="1437360"/>
    <lineage>
        <taxon>Bacteria</taxon>
        <taxon>Pseudomonadati</taxon>
        <taxon>Pseudomonadota</taxon>
        <taxon>Alphaproteobacteria</taxon>
        <taxon>Hyphomicrobiales</taxon>
        <taxon>Nitrobacteraceae</taxon>
        <taxon>Bradyrhizobium</taxon>
    </lineage>
</organism>
<name>A0A1M5IQ89_9BRAD</name>
<dbReference type="RefSeq" id="WP_079600327.1">
    <property type="nucleotide sequence ID" value="NZ_LT670817.1"/>
</dbReference>
<dbReference type="SUPFAM" id="SSF47336">
    <property type="entry name" value="ACP-like"/>
    <property type="match status" value="1"/>
</dbReference>
<evidence type="ECO:0000313" key="3">
    <source>
        <dbReference type="Proteomes" id="UP000189796"/>
    </source>
</evidence>
<dbReference type="AlphaFoldDB" id="A0A1M5IQ89"/>
<proteinExistence type="predicted"/>
<reference evidence="2 3" key="1">
    <citation type="submission" date="2016-11" db="EMBL/GenBank/DDBJ databases">
        <authorList>
            <person name="Jaros S."/>
            <person name="Januszkiewicz K."/>
            <person name="Wedrychowicz H."/>
        </authorList>
    </citation>
    <scope>NUCLEOTIDE SEQUENCE [LARGE SCALE GENOMIC DNA]</scope>
    <source>
        <strain evidence="2 3">GAS138</strain>
    </source>
</reference>
<evidence type="ECO:0000313" key="2">
    <source>
        <dbReference type="EMBL" id="SHG30488.1"/>
    </source>
</evidence>
<protein>
    <submittedName>
        <fullName evidence="2">Acyl carrier protein</fullName>
    </submittedName>
</protein>
<dbReference type="Gene3D" id="1.10.1200.10">
    <property type="entry name" value="ACP-like"/>
    <property type="match status" value="1"/>
</dbReference>
<dbReference type="OrthoDB" id="9811033at2"/>
<dbReference type="Proteomes" id="UP000189796">
    <property type="component" value="Chromosome I"/>
</dbReference>
<gene>
    <name evidence="2" type="ORF">SAMN05443248_1083</name>
</gene>
<dbReference type="InterPro" id="IPR036736">
    <property type="entry name" value="ACP-like_sf"/>
</dbReference>
<evidence type="ECO:0000259" key="1">
    <source>
        <dbReference type="PROSITE" id="PS50075"/>
    </source>
</evidence>
<feature type="domain" description="Carrier" evidence="1">
    <location>
        <begin position="1"/>
        <end position="79"/>
    </location>
</feature>
<sequence length="81" mass="9167">MSREQIYAELTKIFREVFRDENLVIAGSTTAEDISGWDSTAHVNLLLAIEMHMGVTFHTSEIDEMRTVGDLVDAIERKLAK</sequence>
<dbReference type="InterPro" id="IPR009081">
    <property type="entry name" value="PP-bd_ACP"/>
</dbReference>
<dbReference type="PROSITE" id="PS50075">
    <property type="entry name" value="CARRIER"/>
    <property type="match status" value="1"/>
</dbReference>
<dbReference type="Pfam" id="PF00550">
    <property type="entry name" value="PP-binding"/>
    <property type="match status" value="1"/>
</dbReference>